<evidence type="ECO:0000313" key="9">
    <source>
        <dbReference type="Proteomes" id="UP000095544"/>
    </source>
</evidence>
<keyword evidence="4 6" id="KW-1133">Transmembrane helix</keyword>
<feature type="transmembrane region" description="Helical" evidence="6">
    <location>
        <begin position="220"/>
        <end position="242"/>
    </location>
</feature>
<keyword evidence="5 6" id="KW-0472">Membrane</keyword>
<evidence type="ECO:0000256" key="2">
    <source>
        <dbReference type="ARBA" id="ARBA00007362"/>
    </source>
</evidence>
<feature type="domain" description="EamA" evidence="7">
    <location>
        <begin position="152"/>
        <end position="287"/>
    </location>
</feature>
<feature type="transmembrane region" description="Helical" evidence="6">
    <location>
        <begin position="187"/>
        <end position="208"/>
    </location>
</feature>
<feature type="transmembrane region" description="Helical" evidence="6">
    <location>
        <begin position="147"/>
        <end position="166"/>
    </location>
</feature>
<dbReference type="PANTHER" id="PTHR32322:SF2">
    <property type="entry name" value="EAMA DOMAIN-CONTAINING PROTEIN"/>
    <property type="match status" value="1"/>
</dbReference>
<feature type="transmembrane region" description="Helical" evidence="6">
    <location>
        <begin position="7"/>
        <end position="30"/>
    </location>
</feature>
<name>A0A174IMG0_9FIRM</name>
<evidence type="ECO:0000313" key="8">
    <source>
        <dbReference type="EMBL" id="CUO86115.1"/>
    </source>
</evidence>
<dbReference type="RefSeq" id="WP_050642690.1">
    <property type="nucleotide sequence ID" value="NZ_CABKUE010000009.1"/>
</dbReference>
<evidence type="ECO:0000256" key="1">
    <source>
        <dbReference type="ARBA" id="ARBA00004141"/>
    </source>
</evidence>
<keyword evidence="3 6" id="KW-0812">Transmembrane</keyword>
<dbReference type="InterPro" id="IPR037185">
    <property type="entry name" value="EmrE-like"/>
</dbReference>
<feature type="transmembrane region" description="Helical" evidence="6">
    <location>
        <begin position="65"/>
        <end position="83"/>
    </location>
</feature>
<accession>A0A174IMG0</accession>
<feature type="transmembrane region" description="Helical" evidence="6">
    <location>
        <begin position="273"/>
        <end position="292"/>
    </location>
</feature>
<dbReference type="AlphaFoldDB" id="A0A174IMG0"/>
<feature type="transmembrane region" description="Helical" evidence="6">
    <location>
        <begin position="123"/>
        <end position="141"/>
    </location>
</feature>
<evidence type="ECO:0000256" key="6">
    <source>
        <dbReference type="SAM" id="Phobius"/>
    </source>
</evidence>
<feature type="transmembrane region" description="Helical" evidence="6">
    <location>
        <begin position="36"/>
        <end position="53"/>
    </location>
</feature>
<sequence length="313" mass="34301">MQKKNGAGHLAALFTIVVWGTTFISTKVLLRDFQPVEILVIRFVIGYLLLLAAKPGWVRLKEKKQEWLFAGAGLCGICLYFLLENIALTYTLASNVGVIISAAPFFTAFLTHIFMKEEGRLRLSFFLGFGVAIGGICMISFGGQDFALNPAGDLLALAAAFVWACYSVLTKKISSYGYPMIQTTRHIFGYGILFMIPAAFAFDFHLGIARFLEPVNLLNILFLGAGASAVCFVTWNFAVQVLGAVRTSVYIYVVPVVTIVTSVLILHEQLTKLAAAGAVLTLLGLIISEGKIELKVLFTTRKQDAILKREKEN</sequence>
<evidence type="ECO:0000256" key="5">
    <source>
        <dbReference type="ARBA" id="ARBA00023136"/>
    </source>
</evidence>
<proteinExistence type="inferred from homology"/>
<reference evidence="8 9" key="1">
    <citation type="submission" date="2015-09" db="EMBL/GenBank/DDBJ databases">
        <authorList>
            <consortium name="Pathogen Informatics"/>
        </authorList>
    </citation>
    <scope>NUCLEOTIDE SEQUENCE [LARGE SCALE GENOMIC DNA]</scope>
    <source>
        <strain evidence="8 9">2789STDY5834876</strain>
    </source>
</reference>
<feature type="transmembrane region" description="Helical" evidence="6">
    <location>
        <begin position="89"/>
        <end position="111"/>
    </location>
</feature>
<dbReference type="STRING" id="39482.ERS852491_03538"/>
<comment type="similarity">
    <text evidence="2">Belongs to the EamA transporter family.</text>
</comment>
<dbReference type="Proteomes" id="UP000095544">
    <property type="component" value="Unassembled WGS sequence"/>
</dbReference>
<dbReference type="GO" id="GO:0016020">
    <property type="term" value="C:membrane"/>
    <property type="evidence" value="ECO:0007669"/>
    <property type="project" value="UniProtKB-SubCell"/>
</dbReference>
<feature type="transmembrane region" description="Helical" evidence="6">
    <location>
        <begin position="249"/>
        <end position="267"/>
    </location>
</feature>
<evidence type="ECO:0000256" key="4">
    <source>
        <dbReference type="ARBA" id="ARBA00022989"/>
    </source>
</evidence>
<gene>
    <name evidence="8" type="primary">eamA</name>
    <name evidence="8" type="ORF">ERS852491_03538</name>
</gene>
<dbReference type="InterPro" id="IPR000620">
    <property type="entry name" value="EamA_dom"/>
</dbReference>
<dbReference type="InterPro" id="IPR050638">
    <property type="entry name" value="AA-Vitamin_Transporters"/>
</dbReference>
<dbReference type="PANTHER" id="PTHR32322">
    <property type="entry name" value="INNER MEMBRANE TRANSPORTER"/>
    <property type="match status" value="1"/>
</dbReference>
<protein>
    <submittedName>
        <fullName evidence="8">Probable amino-acid metabolite efflux pump</fullName>
    </submittedName>
</protein>
<comment type="subcellular location">
    <subcellularLocation>
        <location evidence="1">Membrane</location>
        <topology evidence="1">Multi-pass membrane protein</topology>
    </subcellularLocation>
</comment>
<organism evidence="8 9">
    <name type="scientific">Faecalicatena contorta</name>
    <dbReference type="NCBI Taxonomy" id="39482"/>
    <lineage>
        <taxon>Bacteria</taxon>
        <taxon>Bacillati</taxon>
        <taxon>Bacillota</taxon>
        <taxon>Clostridia</taxon>
        <taxon>Lachnospirales</taxon>
        <taxon>Lachnospiraceae</taxon>
        <taxon>Faecalicatena</taxon>
    </lineage>
</organism>
<feature type="domain" description="EamA" evidence="7">
    <location>
        <begin position="8"/>
        <end position="140"/>
    </location>
</feature>
<dbReference type="SUPFAM" id="SSF103481">
    <property type="entry name" value="Multidrug resistance efflux transporter EmrE"/>
    <property type="match status" value="2"/>
</dbReference>
<dbReference type="Pfam" id="PF00892">
    <property type="entry name" value="EamA"/>
    <property type="match status" value="2"/>
</dbReference>
<evidence type="ECO:0000259" key="7">
    <source>
        <dbReference type="Pfam" id="PF00892"/>
    </source>
</evidence>
<evidence type="ECO:0000256" key="3">
    <source>
        <dbReference type="ARBA" id="ARBA00022692"/>
    </source>
</evidence>
<dbReference type="EMBL" id="CYZU01000039">
    <property type="protein sequence ID" value="CUO86115.1"/>
    <property type="molecule type" value="Genomic_DNA"/>
</dbReference>
<dbReference type="OrthoDB" id="9805239at2"/>